<protein>
    <recommendedName>
        <fullName evidence="3">HK97 gp10 family phage protein</fullName>
    </recommendedName>
</protein>
<dbReference type="AlphaFoldDB" id="D3AIK3"/>
<sequence>EGVAALASATPVDTGRTANSWHYKIEQKQGSVSISFYNTNIQNGVPIAVILQYGHATRNGGWVQGRDYINPAIQPIFDKIADAAWKEVTKL</sequence>
<dbReference type="HOGENOM" id="CLU_2418269_0_0_9"/>
<organism evidence="1 2">
    <name type="scientific">Hungatella hathewayi DSM 13479</name>
    <dbReference type="NCBI Taxonomy" id="566550"/>
    <lineage>
        <taxon>Bacteria</taxon>
        <taxon>Bacillati</taxon>
        <taxon>Bacillota</taxon>
        <taxon>Clostridia</taxon>
        <taxon>Lachnospirales</taxon>
        <taxon>Lachnospiraceae</taxon>
        <taxon>Hungatella</taxon>
    </lineage>
</organism>
<proteinExistence type="predicted"/>
<accession>D3AIK3</accession>
<evidence type="ECO:0000313" key="1">
    <source>
        <dbReference type="EMBL" id="EFC98373.1"/>
    </source>
</evidence>
<evidence type="ECO:0000313" key="2">
    <source>
        <dbReference type="Proteomes" id="UP000004968"/>
    </source>
</evidence>
<feature type="non-terminal residue" evidence="1">
    <location>
        <position position="1"/>
    </location>
</feature>
<reference evidence="1 2" key="1">
    <citation type="submission" date="2010-01" db="EMBL/GenBank/DDBJ databases">
        <authorList>
            <person name="Weinstock G."/>
            <person name="Sodergren E."/>
            <person name="Clifton S."/>
            <person name="Fulton L."/>
            <person name="Fulton B."/>
            <person name="Courtney L."/>
            <person name="Fronick C."/>
            <person name="Harrison M."/>
            <person name="Strong C."/>
            <person name="Farmer C."/>
            <person name="Delahaunty K."/>
            <person name="Markovic C."/>
            <person name="Hall O."/>
            <person name="Minx P."/>
            <person name="Tomlinson C."/>
            <person name="Mitreva M."/>
            <person name="Nelson J."/>
            <person name="Hou S."/>
            <person name="Wollam A."/>
            <person name="Pepin K.H."/>
            <person name="Johnson M."/>
            <person name="Bhonagiri V."/>
            <person name="Nash W.E."/>
            <person name="Warren W."/>
            <person name="Chinwalla A."/>
            <person name="Mardis E.R."/>
            <person name="Wilson R.K."/>
        </authorList>
    </citation>
    <scope>NUCLEOTIDE SEQUENCE [LARGE SCALE GENOMIC DNA]</scope>
    <source>
        <strain evidence="1 2">DSM 13479</strain>
    </source>
</reference>
<dbReference type="EMBL" id="ACIO01000280">
    <property type="protein sequence ID" value="EFC98373.1"/>
    <property type="molecule type" value="Genomic_DNA"/>
</dbReference>
<comment type="caution">
    <text evidence="1">The sequence shown here is derived from an EMBL/GenBank/DDBJ whole genome shotgun (WGS) entry which is preliminary data.</text>
</comment>
<evidence type="ECO:0008006" key="3">
    <source>
        <dbReference type="Google" id="ProtNLM"/>
    </source>
</evidence>
<dbReference type="RefSeq" id="WP_006773914.1">
    <property type="nucleotide sequence ID" value="NZ_GG667666.1"/>
</dbReference>
<gene>
    <name evidence="1" type="ORF">CLOSTHATH_03443</name>
</gene>
<dbReference type="Proteomes" id="UP000004968">
    <property type="component" value="Unassembled WGS sequence"/>
</dbReference>
<name>D3AIK3_9FIRM</name>